<dbReference type="GO" id="GO:0005524">
    <property type="term" value="F:ATP binding"/>
    <property type="evidence" value="ECO:0007669"/>
    <property type="project" value="UniProtKB-KW"/>
</dbReference>
<dbReference type="InterPro" id="IPR045851">
    <property type="entry name" value="AMP-bd_C_sf"/>
</dbReference>
<feature type="domain" description="AMP-binding enzyme C-terminal" evidence="6">
    <location>
        <begin position="430"/>
        <end position="504"/>
    </location>
</feature>
<reference evidence="7 8" key="1">
    <citation type="submission" date="2016-10" db="EMBL/GenBank/DDBJ databases">
        <authorList>
            <person name="de Groot N.N."/>
        </authorList>
    </citation>
    <scope>NUCLEOTIDE SEQUENCE [LARGE SCALE GENOMIC DNA]</scope>
    <source>
        <strain evidence="7 8">DSM 44892</strain>
    </source>
</reference>
<evidence type="ECO:0000256" key="1">
    <source>
        <dbReference type="ARBA" id="ARBA00006432"/>
    </source>
</evidence>
<gene>
    <name evidence="7" type="ORF">SAMN05444695_101729</name>
</gene>
<accession>A0A1G8B985</accession>
<keyword evidence="4" id="KW-0067">ATP-binding</keyword>
<organism evidence="7 8">
    <name type="scientific">Rhodococcus triatomae</name>
    <dbReference type="NCBI Taxonomy" id="300028"/>
    <lineage>
        <taxon>Bacteria</taxon>
        <taxon>Bacillati</taxon>
        <taxon>Actinomycetota</taxon>
        <taxon>Actinomycetes</taxon>
        <taxon>Mycobacteriales</taxon>
        <taxon>Nocardiaceae</taxon>
        <taxon>Rhodococcus</taxon>
    </lineage>
</organism>
<comment type="similarity">
    <text evidence="1">Belongs to the ATP-dependent AMP-binding enzyme family.</text>
</comment>
<evidence type="ECO:0000256" key="4">
    <source>
        <dbReference type="ARBA" id="ARBA00022840"/>
    </source>
</evidence>
<feature type="domain" description="AMP-dependent synthetase/ligase" evidence="5">
    <location>
        <begin position="23"/>
        <end position="379"/>
    </location>
</feature>
<dbReference type="GO" id="GO:0005324">
    <property type="term" value="F:long-chain fatty acid transmembrane transporter activity"/>
    <property type="evidence" value="ECO:0007669"/>
    <property type="project" value="TreeGrafter"/>
</dbReference>
<dbReference type="OrthoDB" id="9803968at2"/>
<dbReference type="Proteomes" id="UP000183263">
    <property type="component" value="Unassembled WGS sequence"/>
</dbReference>
<evidence type="ECO:0000313" key="8">
    <source>
        <dbReference type="Proteomes" id="UP000183263"/>
    </source>
</evidence>
<dbReference type="RefSeq" id="WP_072736366.1">
    <property type="nucleotide sequence ID" value="NZ_CP048813.1"/>
</dbReference>
<evidence type="ECO:0000256" key="2">
    <source>
        <dbReference type="ARBA" id="ARBA00022598"/>
    </source>
</evidence>
<proteinExistence type="inferred from homology"/>
<keyword evidence="3" id="KW-0547">Nucleotide-binding</keyword>
<dbReference type="PANTHER" id="PTHR43107:SF15">
    <property type="entry name" value="FATTY ACID TRANSPORT PROTEIN 3, ISOFORM A"/>
    <property type="match status" value="1"/>
</dbReference>
<name>A0A1G8B985_9NOCA</name>
<dbReference type="EMBL" id="FNDN01000001">
    <property type="protein sequence ID" value="SDH29802.1"/>
    <property type="molecule type" value="Genomic_DNA"/>
</dbReference>
<dbReference type="AlphaFoldDB" id="A0A1G8B985"/>
<evidence type="ECO:0000259" key="6">
    <source>
        <dbReference type="Pfam" id="PF13193"/>
    </source>
</evidence>
<dbReference type="InterPro" id="IPR042099">
    <property type="entry name" value="ANL_N_sf"/>
</dbReference>
<dbReference type="GO" id="GO:0005886">
    <property type="term" value="C:plasma membrane"/>
    <property type="evidence" value="ECO:0007669"/>
    <property type="project" value="TreeGrafter"/>
</dbReference>
<protein>
    <submittedName>
        <fullName evidence="7">Fatty-acyl-CoA synthase</fullName>
    </submittedName>
</protein>
<evidence type="ECO:0000259" key="5">
    <source>
        <dbReference type="Pfam" id="PF00501"/>
    </source>
</evidence>
<dbReference type="Gene3D" id="3.30.300.30">
    <property type="match status" value="1"/>
</dbReference>
<dbReference type="GO" id="GO:0004467">
    <property type="term" value="F:long-chain fatty acid-CoA ligase activity"/>
    <property type="evidence" value="ECO:0007669"/>
    <property type="project" value="TreeGrafter"/>
</dbReference>
<keyword evidence="8" id="KW-1185">Reference proteome</keyword>
<dbReference type="InterPro" id="IPR000873">
    <property type="entry name" value="AMP-dep_synth/lig_dom"/>
</dbReference>
<dbReference type="Gene3D" id="3.40.50.12780">
    <property type="entry name" value="N-terminal domain of ligase-like"/>
    <property type="match status" value="1"/>
</dbReference>
<dbReference type="Pfam" id="PF13193">
    <property type="entry name" value="AMP-binding_C"/>
    <property type="match status" value="1"/>
</dbReference>
<dbReference type="InterPro" id="IPR020845">
    <property type="entry name" value="AMP-binding_CS"/>
</dbReference>
<dbReference type="PROSITE" id="PS00455">
    <property type="entry name" value="AMP_BINDING"/>
    <property type="match status" value="1"/>
</dbReference>
<evidence type="ECO:0000256" key="3">
    <source>
        <dbReference type="ARBA" id="ARBA00022741"/>
    </source>
</evidence>
<sequence length="541" mass="57995">MRTVGDILLALEDDHDRGVHHEDSFVSWSVHVRESRRRAALLEQLLPPGRPRHFGVLLDNVPEFSLLAGAAALSGTVLVGLNTTRRGPALARDIAISDCAVVFTDSAHRVQLDGADTLPDGADALPDGADTSTRVVDIDGDEWKLLLESASAEYVARDSSPEDLFMLIFTSGTSGHPKAVRCTHEKICGPGQMLAERFELSTDDVVYLAMPMFHSNSMMASWSVALAAGCSLVLRSRFSASGFLPDVRRYGVTYANYVGKPLSFVLATPPAGDDADNPLRIMYGNEGSATAVAEFARRFGTRVIDGFGSTEGGIAIPSTPDAPAGALGRLPDGIEILSPDTGKVCAVAEFDDSGRLRNAAAATGELVNVAGSGAFAGYYADPAADAERIRDGKYWSGDLAYRDIDGFVYFAGRSSGWLRVDGENLGSAPIERILLRWSGLRQVCVYGVPDPDVGDRVMAALVPSTDFDPEAFARFLGEQPDLGPKQTPSLVRVCASLPRTATFKVLARTLAAQRWDCADPVWYRPRGASGFRLLEPGRTPD</sequence>
<dbReference type="PANTHER" id="PTHR43107">
    <property type="entry name" value="LONG-CHAIN FATTY ACID TRANSPORT PROTEIN"/>
    <property type="match status" value="1"/>
</dbReference>
<dbReference type="SUPFAM" id="SSF56801">
    <property type="entry name" value="Acetyl-CoA synthetase-like"/>
    <property type="match status" value="1"/>
</dbReference>
<dbReference type="InterPro" id="IPR025110">
    <property type="entry name" value="AMP-bd_C"/>
</dbReference>
<evidence type="ECO:0000313" key="7">
    <source>
        <dbReference type="EMBL" id="SDH29802.1"/>
    </source>
</evidence>
<dbReference type="GO" id="GO:0044539">
    <property type="term" value="P:long-chain fatty acid import into cell"/>
    <property type="evidence" value="ECO:0007669"/>
    <property type="project" value="TreeGrafter"/>
</dbReference>
<keyword evidence="2" id="KW-0436">Ligase</keyword>
<dbReference type="Pfam" id="PF00501">
    <property type="entry name" value="AMP-binding"/>
    <property type="match status" value="1"/>
</dbReference>